<dbReference type="FunFam" id="1.10.10.10:FF:000001">
    <property type="entry name" value="LysR family transcriptional regulator"/>
    <property type="match status" value="1"/>
</dbReference>
<dbReference type="InterPro" id="IPR005119">
    <property type="entry name" value="LysR_subst-bd"/>
</dbReference>
<dbReference type="Proteomes" id="UP001165145">
    <property type="component" value="Unassembled WGS sequence"/>
</dbReference>
<evidence type="ECO:0000256" key="4">
    <source>
        <dbReference type="ARBA" id="ARBA00023163"/>
    </source>
</evidence>
<accession>A0AAI9L0J8</accession>
<dbReference type="GO" id="GO:0003700">
    <property type="term" value="F:DNA-binding transcription factor activity"/>
    <property type="evidence" value="ECO:0007669"/>
    <property type="project" value="InterPro"/>
</dbReference>
<dbReference type="Pfam" id="PF00126">
    <property type="entry name" value="HTH_1"/>
    <property type="match status" value="1"/>
</dbReference>
<dbReference type="PANTHER" id="PTHR30537:SF72">
    <property type="entry name" value="LYSR FAMILY TRANSCRIPTIONAL REGULATOR"/>
    <property type="match status" value="1"/>
</dbReference>
<reference evidence="6" key="1">
    <citation type="submission" date="2022-06" db="EMBL/GenBank/DDBJ databases">
        <title>Draft genome sequences of Pectobacterium carotovorum subsp. carotovorum str. NBRC12380.</title>
        <authorList>
            <person name="Wakabayashi Y."/>
            <person name="Kojima K."/>
        </authorList>
    </citation>
    <scope>NUCLEOTIDE SEQUENCE</scope>
    <source>
        <strain evidence="6">NBRC 12380</strain>
    </source>
</reference>
<dbReference type="PANTHER" id="PTHR30537">
    <property type="entry name" value="HTH-TYPE TRANSCRIPTIONAL REGULATOR"/>
    <property type="match status" value="1"/>
</dbReference>
<dbReference type="EMBL" id="BSRL01000003">
    <property type="protein sequence ID" value="GLV69150.1"/>
    <property type="molecule type" value="Genomic_DNA"/>
</dbReference>
<dbReference type="Pfam" id="PF03466">
    <property type="entry name" value="LysR_substrate"/>
    <property type="match status" value="1"/>
</dbReference>
<comment type="caution">
    <text evidence="7">The sequence shown here is derived from an EMBL/GenBank/DDBJ whole genome shotgun (WGS) entry which is preliminary data.</text>
</comment>
<protein>
    <submittedName>
        <fullName evidence="7">LysR family transcriptional regulator</fullName>
    </submittedName>
</protein>
<evidence type="ECO:0000256" key="1">
    <source>
        <dbReference type="ARBA" id="ARBA00009437"/>
    </source>
</evidence>
<dbReference type="PROSITE" id="PS50931">
    <property type="entry name" value="HTH_LYSR"/>
    <property type="match status" value="1"/>
</dbReference>
<evidence type="ECO:0000313" key="6">
    <source>
        <dbReference type="EMBL" id="GKX46704.1"/>
    </source>
</evidence>
<comment type="similarity">
    <text evidence="1">Belongs to the LysR transcriptional regulatory family.</text>
</comment>
<evidence type="ECO:0000256" key="2">
    <source>
        <dbReference type="ARBA" id="ARBA00023015"/>
    </source>
</evidence>
<keyword evidence="2" id="KW-0805">Transcription regulation</keyword>
<dbReference type="GO" id="GO:0006351">
    <property type="term" value="P:DNA-templated transcription"/>
    <property type="evidence" value="ECO:0007669"/>
    <property type="project" value="TreeGrafter"/>
</dbReference>
<keyword evidence="8" id="KW-1185">Reference proteome</keyword>
<name>A0AAI9L0J8_PECCC</name>
<gene>
    <name evidence="7" type="ORF">Pcaca03_15940</name>
    <name evidence="6" type="ORF">SOASR016_14560</name>
</gene>
<dbReference type="AlphaFoldDB" id="A0AAI9L0J8"/>
<proteinExistence type="inferred from homology"/>
<dbReference type="InterPro" id="IPR036388">
    <property type="entry name" value="WH-like_DNA-bd_sf"/>
</dbReference>
<dbReference type="InterPro" id="IPR000847">
    <property type="entry name" value="LysR_HTH_N"/>
</dbReference>
<evidence type="ECO:0000256" key="3">
    <source>
        <dbReference type="ARBA" id="ARBA00023125"/>
    </source>
</evidence>
<evidence type="ECO:0000313" key="7">
    <source>
        <dbReference type="EMBL" id="GLV69150.1"/>
    </source>
</evidence>
<dbReference type="Gene3D" id="3.40.190.290">
    <property type="match status" value="1"/>
</dbReference>
<evidence type="ECO:0000313" key="9">
    <source>
        <dbReference type="Proteomes" id="UP001165145"/>
    </source>
</evidence>
<keyword evidence="3" id="KW-0238">DNA-binding</keyword>
<sequence length="305" mass="34511">MVAAMDHIQAMRVFVRIVELGSFSRAAERLTLPRATVSNTIKQLEARLGVRLLQRTTRQVQITDEGRVYYERCLQLLAEIEEIDTLFTQQKQQPIGKVRVDMPHSLAREIVVPALGEFYARYPQVTLMLSANDAAINVLREGVDCVLRAWQTDDETLATRHLPSMPQVTCASADYLARYGVPRSLDELSGHQMVGYFSLRTEYRYPLEFMSGDECITRMLPGALQVNGTDAYIASARAGLGIIQAPRRGLRPFLESGELVEILPEMPPPAMPLYVMYAPGRFLAPRIRVFIEWLDELFTRHAAVR</sequence>
<dbReference type="EMBL" id="BRLF01000003">
    <property type="protein sequence ID" value="GKX46704.1"/>
    <property type="molecule type" value="Genomic_DNA"/>
</dbReference>
<feature type="domain" description="HTH lysR-type" evidence="5">
    <location>
        <begin position="8"/>
        <end position="63"/>
    </location>
</feature>
<evidence type="ECO:0000259" key="5">
    <source>
        <dbReference type="PROSITE" id="PS50931"/>
    </source>
</evidence>
<dbReference type="InterPro" id="IPR058163">
    <property type="entry name" value="LysR-type_TF_proteobact-type"/>
</dbReference>
<keyword evidence="4" id="KW-0804">Transcription</keyword>
<dbReference type="GO" id="GO:0043565">
    <property type="term" value="F:sequence-specific DNA binding"/>
    <property type="evidence" value="ECO:0007669"/>
    <property type="project" value="TreeGrafter"/>
</dbReference>
<dbReference type="InterPro" id="IPR036390">
    <property type="entry name" value="WH_DNA-bd_sf"/>
</dbReference>
<dbReference type="Gene3D" id="1.10.10.10">
    <property type="entry name" value="Winged helix-like DNA-binding domain superfamily/Winged helix DNA-binding domain"/>
    <property type="match status" value="1"/>
</dbReference>
<dbReference type="SUPFAM" id="SSF53850">
    <property type="entry name" value="Periplasmic binding protein-like II"/>
    <property type="match status" value="1"/>
</dbReference>
<organism evidence="7 9">
    <name type="scientific">Pectobacterium carotovorum subsp. carotovorum</name>
    <name type="common">Erwinia carotovora subsp. carotovora</name>
    <dbReference type="NCBI Taxonomy" id="555"/>
    <lineage>
        <taxon>Bacteria</taxon>
        <taxon>Pseudomonadati</taxon>
        <taxon>Pseudomonadota</taxon>
        <taxon>Gammaproteobacteria</taxon>
        <taxon>Enterobacterales</taxon>
        <taxon>Pectobacteriaceae</taxon>
        <taxon>Pectobacterium</taxon>
    </lineage>
</organism>
<evidence type="ECO:0000313" key="8">
    <source>
        <dbReference type="Proteomes" id="UP001058167"/>
    </source>
</evidence>
<dbReference type="Proteomes" id="UP001058167">
    <property type="component" value="Unassembled WGS sequence"/>
</dbReference>
<dbReference type="CDD" id="cd08472">
    <property type="entry name" value="PBP2_CrgA_like_3"/>
    <property type="match status" value="1"/>
</dbReference>
<dbReference type="SUPFAM" id="SSF46785">
    <property type="entry name" value="Winged helix' DNA-binding domain"/>
    <property type="match status" value="1"/>
</dbReference>
<reference evidence="7" key="2">
    <citation type="submission" date="2023-02" db="EMBL/GenBank/DDBJ databases">
        <title>Pectobacterium carotovorum subsp. carotovorum NBRC 12380.</title>
        <authorList>
            <person name="Ichikawa N."/>
            <person name="Sato H."/>
            <person name="Tonouchi N."/>
        </authorList>
    </citation>
    <scope>NUCLEOTIDE SEQUENCE</scope>
    <source>
        <strain evidence="7">NBRC 12380</strain>
    </source>
</reference>